<accession>A0A202EA14</accession>
<gene>
    <name evidence="1" type="ORF">B2G88_12150</name>
</gene>
<dbReference type="AlphaFoldDB" id="A0A202EA14"/>
<evidence type="ECO:0000313" key="1">
    <source>
        <dbReference type="EMBL" id="OVE85091.1"/>
    </source>
</evidence>
<organism evidence="1 2">
    <name type="scientific">Natronolimnobius baerhuensis</name>
    <dbReference type="NCBI Taxonomy" id="253108"/>
    <lineage>
        <taxon>Archaea</taxon>
        <taxon>Methanobacteriati</taxon>
        <taxon>Methanobacteriota</taxon>
        <taxon>Stenosarchaea group</taxon>
        <taxon>Halobacteria</taxon>
        <taxon>Halobacteriales</taxon>
        <taxon>Natrialbaceae</taxon>
        <taxon>Natronolimnobius</taxon>
    </lineage>
</organism>
<name>A0A202EA14_9EURY</name>
<proteinExistence type="predicted"/>
<dbReference type="RefSeq" id="WP_087714876.1">
    <property type="nucleotide sequence ID" value="NZ_MWPH01000002.1"/>
</dbReference>
<comment type="caution">
    <text evidence="1">The sequence shown here is derived from an EMBL/GenBank/DDBJ whole genome shotgun (WGS) entry which is preliminary data.</text>
</comment>
<sequence length="131" mass="14772">MSSENDDENDFKHISGNVIQTIDVDELNDYSVGYLRHFQKPLLVVATDEDSARFDALRTLSPFHTPSYIYNIVYECGIDANTTPYEVGDNVELVGLGVKKQTYRAIPKSKFELLQTPPTKVELGLSEVSER</sequence>
<protein>
    <submittedName>
        <fullName evidence="1">Uncharacterized protein</fullName>
    </submittedName>
</protein>
<evidence type="ECO:0000313" key="2">
    <source>
        <dbReference type="Proteomes" id="UP000196084"/>
    </source>
</evidence>
<dbReference type="Proteomes" id="UP000196084">
    <property type="component" value="Unassembled WGS sequence"/>
</dbReference>
<reference evidence="1 2" key="1">
    <citation type="submission" date="2017-02" db="EMBL/GenBank/DDBJ databases">
        <title>Natronthermophilus aegyptiacus gen. nov.,sp. nov., an aerobic, extremely halophilic alkalithermophilic archaeon isolated from the athalassohaline Wadi An Natrun, Egypt.</title>
        <authorList>
            <person name="Zhao B."/>
        </authorList>
    </citation>
    <scope>NUCLEOTIDE SEQUENCE [LARGE SCALE GENOMIC DNA]</scope>
    <source>
        <strain evidence="1 2">CGMCC 1.3597</strain>
    </source>
</reference>
<dbReference type="OrthoDB" id="374726at2157"/>
<dbReference type="EMBL" id="MWPH01000002">
    <property type="protein sequence ID" value="OVE85091.1"/>
    <property type="molecule type" value="Genomic_DNA"/>
</dbReference>
<keyword evidence="2" id="KW-1185">Reference proteome</keyword>